<dbReference type="InterPro" id="IPR027304">
    <property type="entry name" value="Trigger_fact/SurA_dom_sf"/>
</dbReference>
<feature type="chain" id="PRO_5045788542" evidence="2">
    <location>
        <begin position="25"/>
        <end position="322"/>
    </location>
</feature>
<dbReference type="InterPro" id="IPR046357">
    <property type="entry name" value="PPIase_dom_sf"/>
</dbReference>
<sequence length="322" mass="35070">MSSRIRFAALAALCLATFPGCQQSQQKLSKEVPTLVNGAPITRTEVDRAAKALLSQSKMAQPVAPQVLEKAAQSAVDQLIAAELLYQAGSKIEVPDLERQVRDRIAQSRARYRSQAEYDKALGSAGMSQKEVEVAVRKDIVINNLIRTRFLPSASVSEEEIGKFYRENRDTAFRLGERVRVSQILVPVPEQASPALKKQARQKAQALLKRVQNGEEFAAVASLESAPPTNKNGGDMGILGRGEAVASFEKAAFALKPGEVSGLVETPVGLHIIKMMQKLPAATARLDEARGQIALYLQQAKVRKAVTQYAAELRAKAKVERI</sequence>
<reference evidence="4 5" key="1">
    <citation type="submission" date="2017-04" db="EMBL/GenBank/DDBJ databases">
        <authorList>
            <consortium name="Geobacter pelophilus Genome Sequencing"/>
            <person name="Aoyagi T."/>
            <person name="Koike H."/>
            <person name="Hori T."/>
        </authorList>
    </citation>
    <scope>NUCLEOTIDE SEQUENCE [LARGE SCALE GENOMIC DNA]</scope>
    <source>
        <strain evidence="4 5">Drf2</strain>
    </source>
</reference>
<accession>A0ABQ0MEA5</accession>
<dbReference type="SUPFAM" id="SSF54534">
    <property type="entry name" value="FKBP-like"/>
    <property type="match status" value="1"/>
</dbReference>
<dbReference type="InterPro" id="IPR050245">
    <property type="entry name" value="PrsA_foldase"/>
</dbReference>
<reference evidence="5" key="2">
    <citation type="submission" date="2017-05" db="EMBL/GenBank/DDBJ databases">
        <title>Draft genome sequence of Geobacter pelophilus, a iron(III)-reducing bacteria.</title>
        <authorList>
            <person name="Aoyagi T."/>
            <person name="Koike H."/>
            <person name="Morita T."/>
            <person name="Sato Y."/>
            <person name="Habe H."/>
            <person name="Hori T."/>
        </authorList>
    </citation>
    <scope>NUCLEOTIDE SEQUENCE [LARGE SCALE GENOMIC DNA]</scope>
    <source>
        <strain evidence="5">Drf2</strain>
    </source>
</reference>
<organism evidence="4 5">
    <name type="scientific">Geoanaerobacter pelophilus</name>
    <dbReference type="NCBI Taxonomy" id="60036"/>
    <lineage>
        <taxon>Bacteria</taxon>
        <taxon>Pseudomonadati</taxon>
        <taxon>Thermodesulfobacteriota</taxon>
        <taxon>Desulfuromonadia</taxon>
        <taxon>Geobacterales</taxon>
        <taxon>Geobacteraceae</taxon>
        <taxon>Geoanaerobacter</taxon>
    </lineage>
</organism>
<dbReference type="InterPro" id="IPR000297">
    <property type="entry name" value="PPIase_PpiC"/>
</dbReference>
<dbReference type="Pfam" id="PF00639">
    <property type="entry name" value="Rotamase"/>
    <property type="match status" value="1"/>
</dbReference>
<name>A0ABQ0MEA5_9BACT</name>
<dbReference type="PANTHER" id="PTHR47245:SF2">
    <property type="entry name" value="PEPTIDYL-PROLYL CIS-TRANS ISOMERASE HP_0175-RELATED"/>
    <property type="match status" value="1"/>
</dbReference>
<gene>
    <name evidence="4" type="ORF">GPEL0_01f0327</name>
</gene>
<dbReference type="SUPFAM" id="SSF109998">
    <property type="entry name" value="Triger factor/SurA peptide-binding domain-like"/>
    <property type="match status" value="1"/>
</dbReference>
<dbReference type="PANTHER" id="PTHR47245">
    <property type="entry name" value="PEPTIDYLPROLYL ISOMERASE"/>
    <property type="match status" value="1"/>
</dbReference>
<dbReference type="EMBL" id="BDQG01000001">
    <property type="protein sequence ID" value="GAW65441.1"/>
    <property type="molecule type" value="Genomic_DNA"/>
</dbReference>
<dbReference type="Gene3D" id="1.10.4030.10">
    <property type="entry name" value="Porin chaperone SurA, peptide-binding domain"/>
    <property type="match status" value="1"/>
</dbReference>
<protein>
    <submittedName>
        <fullName evidence="4">PpiC-type peptidyl-prolyl cis-trans isomerase</fullName>
    </submittedName>
</protein>
<dbReference type="GO" id="GO:0016853">
    <property type="term" value="F:isomerase activity"/>
    <property type="evidence" value="ECO:0007669"/>
    <property type="project" value="UniProtKB-KW"/>
</dbReference>
<evidence type="ECO:0000256" key="2">
    <source>
        <dbReference type="SAM" id="SignalP"/>
    </source>
</evidence>
<evidence type="ECO:0000256" key="1">
    <source>
        <dbReference type="PROSITE-ProRule" id="PRU00278"/>
    </source>
</evidence>
<feature type="domain" description="PpiC" evidence="3">
    <location>
        <begin position="176"/>
        <end position="277"/>
    </location>
</feature>
<evidence type="ECO:0000313" key="5">
    <source>
        <dbReference type="Proteomes" id="UP000194153"/>
    </source>
</evidence>
<dbReference type="RefSeq" id="WP_085811889.1">
    <property type="nucleotide sequence ID" value="NZ_BDQG01000001.1"/>
</dbReference>
<keyword evidence="1 4" id="KW-0413">Isomerase</keyword>
<dbReference type="InterPro" id="IPR023058">
    <property type="entry name" value="PPIase_PpiC_CS"/>
</dbReference>
<feature type="signal peptide" evidence="2">
    <location>
        <begin position="1"/>
        <end position="24"/>
    </location>
</feature>
<evidence type="ECO:0000259" key="3">
    <source>
        <dbReference type="PROSITE" id="PS50198"/>
    </source>
</evidence>
<dbReference type="Pfam" id="PF13624">
    <property type="entry name" value="SurA_N_3"/>
    <property type="match status" value="1"/>
</dbReference>
<dbReference type="PROSITE" id="PS50198">
    <property type="entry name" value="PPIC_PPIASE_2"/>
    <property type="match status" value="1"/>
</dbReference>
<dbReference type="Gene3D" id="3.10.50.40">
    <property type="match status" value="1"/>
</dbReference>
<evidence type="ECO:0000313" key="4">
    <source>
        <dbReference type="EMBL" id="GAW65441.1"/>
    </source>
</evidence>
<keyword evidence="5" id="KW-1185">Reference proteome</keyword>
<dbReference type="PROSITE" id="PS01096">
    <property type="entry name" value="PPIC_PPIASE_1"/>
    <property type="match status" value="1"/>
</dbReference>
<keyword evidence="1" id="KW-0697">Rotamase</keyword>
<keyword evidence="2" id="KW-0732">Signal</keyword>
<dbReference type="Proteomes" id="UP000194153">
    <property type="component" value="Unassembled WGS sequence"/>
</dbReference>
<comment type="caution">
    <text evidence="4">The sequence shown here is derived from an EMBL/GenBank/DDBJ whole genome shotgun (WGS) entry which is preliminary data.</text>
</comment>
<proteinExistence type="predicted"/>